<accession>A0A6C0LVL6</accession>
<protein>
    <submittedName>
        <fullName evidence="1">Uncharacterized protein</fullName>
    </submittedName>
</protein>
<sequence length="249" mass="28579">MPNCHPYIHCVIALYIVPLERVPNCSNNTSCLGGYPTRILYQRITANPTFKHMSTVPQSRNNVKRTFADDLMDNQYRIRDENSALRKEIKKLRLELDATHAAVDTWMLEAQGIEADYIEAEGRMDTQCSTHAAELLKQNQELAEKNAIISNLLATVGGERRKAKAAKAALKPPDWYTKHMDRTYKKYFQVLEDAHVHPMSEFARKETIDMQQEYSKHISSQSKTDLNDRAEDFACFTAESINNLFPGFY</sequence>
<name>A0A6C0LVL6_9ZZZZ</name>
<reference evidence="1" key="1">
    <citation type="journal article" date="2020" name="Nature">
        <title>Giant virus diversity and host interactions through global metagenomics.</title>
        <authorList>
            <person name="Schulz F."/>
            <person name="Roux S."/>
            <person name="Paez-Espino D."/>
            <person name="Jungbluth S."/>
            <person name="Walsh D.A."/>
            <person name="Denef V.J."/>
            <person name="McMahon K.D."/>
            <person name="Konstantinidis K.T."/>
            <person name="Eloe-Fadrosh E.A."/>
            <person name="Kyrpides N.C."/>
            <person name="Woyke T."/>
        </authorList>
    </citation>
    <scope>NUCLEOTIDE SEQUENCE</scope>
    <source>
        <strain evidence="1">GVMAG-S-1016704-121</strain>
    </source>
</reference>
<evidence type="ECO:0000313" key="1">
    <source>
        <dbReference type="EMBL" id="QHU33604.1"/>
    </source>
</evidence>
<proteinExistence type="predicted"/>
<organism evidence="1">
    <name type="scientific">viral metagenome</name>
    <dbReference type="NCBI Taxonomy" id="1070528"/>
    <lineage>
        <taxon>unclassified sequences</taxon>
        <taxon>metagenomes</taxon>
        <taxon>organismal metagenomes</taxon>
    </lineage>
</organism>
<dbReference type="EMBL" id="MN740559">
    <property type="protein sequence ID" value="QHU33604.1"/>
    <property type="molecule type" value="Genomic_DNA"/>
</dbReference>
<dbReference type="AlphaFoldDB" id="A0A6C0LVL6"/>